<comment type="caution">
    <text evidence="2">The sequence shown here is derived from an EMBL/GenBank/DDBJ whole genome shotgun (WGS) entry which is preliminary data.</text>
</comment>
<reference evidence="2 3" key="1">
    <citation type="submission" date="2024-12" db="EMBL/GenBank/DDBJ databases">
        <title>The unique morphological basis and parallel evolutionary history of personate flowers in Penstemon.</title>
        <authorList>
            <person name="Depatie T.H."/>
            <person name="Wessinger C.A."/>
        </authorList>
    </citation>
    <scope>NUCLEOTIDE SEQUENCE [LARGE SCALE GENOMIC DNA]</scope>
    <source>
        <strain evidence="2">WTNN_2</strain>
        <tissue evidence="2">Leaf</tissue>
    </source>
</reference>
<name>A0ABD3RK78_9LAMI</name>
<accession>A0ABD3RK78</accession>
<keyword evidence="3" id="KW-1185">Reference proteome</keyword>
<feature type="transmembrane region" description="Helical" evidence="1">
    <location>
        <begin position="40"/>
        <end position="61"/>
    </location>
</feature>
<feature type="transmembrane region" description="Helical" evidence="1">
    <location>
        <begin position="6"/>
        <end position="28"/>
    </location>
</feature>
<evidence type="ECO:0000313" key="2">
    <source>
        <dbReference type="EMBL" id="KAL3813364.1"/>
    </source>
</evidence>
<gene>
    <name evidence="2" type="ORF">ACJIZ3_014632</name>
</gene>
<proteinExistence type="predicted"/>
<dbReference type="Proteomes" id="UP001634393">
    <property type="component" value="Unassembled WGS sequence"/>
</dbReference>
<organism evidence="2 3">
    <name type="scientific">Penstemon smallii</name>
    <dbReference type="NCBI Taxonomy" id="265156"/>
    <lineage>
        <taxon>Eukaryota</taxon>
        <taxon>Viridiplantae</taxon>
        <taxon>Streptophyta</taxon>
        <taxon>Embryophyta</taxon>
        <taxon>Tracheophyta</taxon>
        <taxon>Spermatophyta</taxon>
        <taxon>Magnoliopsida</taxon>
        <taxon>eudicotyledons</taxon>
        <taxon>Gunneridae</taxon>
        <taxon>Pentapetalae</taxon>
        <taxon>asterids</taxon>
        <taxon>lamiids</taxon>
        <taxon>Lamiales</taxon>
        <taxon>Plantaginaceae</taxon>
        <taxon>Cheloneae</taxon>
        <taxon>Penstemon</taxon>
    </lineage>
</organism>
<dbReference type="EMBL" id="JBJXBP010000008">
    <property type="protein sequence ID" value="KAL3813364.1"/>
    <property type="molecule type" value="Genomic_DNA"/>
</dbReference>
<keyword evidence="1" id="KW-0472">Membrane</keyword>
<evidence type="ECO:0000313" key="3">
    <source>
        <dbReference type="Proteomes" id="UP001634393"/>
    </source>
</evidence>
<protein>
    <submittedName>
        <fullName evidence="2">Uncharacterized protein</fullName>
    </submittedName>
</protein>
<evidence type="ECO:0000256" key="1">
    <source>
        <dbReference type="SAM" id="Phobius"/>
    </source>
</evidence>
<keyword evidence="1" id="KW-1133">Transmembrane helix</keyword>
<dbReference type="AlphaFoldDB" id="A0ABD3RK78"/>
<keyword evidence="1" id="KW-0812">Transmembrane</keyword>
<sequence length="64" mass="7673">MTFYTLIMYFWSYGYIYYLLYVSPFGMYHLSHFGITHIDMLTSVQVKIYVGLYSYLGVVFVPKM</sequence>